<evidence type="ECO:0000256" key="1">
    <source>
        <dbReference type="SAM" id="MobiDB-lite"/>
    </source>
</evidence>
<comment type="caution">
    <text evidence="3">The sequence shown here is derived from an EMBL/GenBank/DDBJ whole genome shotgun (WGS) entry which is preliminary data.</text>
</comment>
<feature type="compositionally biased region" description="Basic and acidic residues" evidence="1">
    <location>
        <begin position="94"/>
        <end position="103"/>
    </location>
</feature>
<dbReference type="EMBL" id="CAJHJT010000023">
    <property type="protein sequence ID" value="CAD7001219.1"/>
    <property type="molecule type" value="Genomic_DNA"/>
</dbReference>
<feature type="signal peptide" evidence="2">
    <location>
        <begin position="1"/>
        <end position="21"/>
    </location>
</feature>
<evidence type="ECO:0000313" key="4">
    <source>
        <dbReference type="Proteomes" id="UP000606786"/>
    </source>
</evidence>
<reference evidence="3" key="1">
    <citation type="submission" date="2020-11" db="EMBL/GenBank/DDBJ databases">
        <authorList>
            <person name="Whitehead M."/>
        </authorList>
    </citation>
    <scope>NUCLEOTIDE SEQUENCE</scope>
    <source>
        <strain evidence="3">EGII</strain>
    </source>
</reference>
<proteinExistence type="predicted"/>
<feature type="region of interest" description="Disordered" evidence="1">
    <location>
        <begin position="84"/>
        <end position="103"/>
    </location>
</feature>
<organism evidence="3 4">
    <name type="scientific">Ceratitis capitata</name>
    <name type="common">Mediterranean fruit fly</name>
    <name type="synonym">Tephritis capitata</name>
    <dbReference type="NCBI Taxonomy" id="7213"/>
    <lineage>
        <taxon>Eukaryota</taxon>
        <taxon>Metazoa</taxon>
        <taxon>Ecdysozoa</taxon>
        <taxon>Arthropoda</taxon>
        <taxon>Hexapoda</taxon>
        <taxon>Insecta</taxon>
        <taxon>Pterygota</taxon>
        <taxon>Neoptera</taxon>
        <taxon>Endopterygota</taxon>
        <taxon>Diptera</taxon>
        <taxon>Brachycera</taxon>
        <taxon>Muscomorpha</taxon>
        <taxon>Tephritoidea</taxon>
        <taxon>Tephritidae</taxon>
        <taxon>Ceratitis</taxon>
        <taxon>Ceratitis</taxon>
    </lineage>
</organism>
<protein>
    <submittedName>
        <fullName evidence="3">(Mediterranean fruit fly) hypothetical protein</fullName>
    </submittedName>
</protein>
<name>A0A811UQ33_CERCA</name>
<accession>A0A811UQ33</accession>
<dbReference type="AlphaFoldDB" id="A0A811UQ33"/>
<evidence type="ECO:0000256" key="2">
    <source>
        <dbReference type="SAM" id="SignalP"/>
    </source>
</evidence>
<dbReference type="Proteomes" id="UP000606786">
    <property type="component" value="Unassembled WGS sequence"/>
</dbReference>
<sequence>MPVLGSTCLLLAVLPGRLVSCGRWGVKSKSKLRGEAGKSSSVIRRREFRLKIIGNTVQKQVTTDTGWGSDERGEIPFEFDYEKLGANDGVDGATKQREGALYE</sequence>
<feature type="chain" id="PRO_5032267704" evidence="2">
    <location>
        <begin position="22"/>
        <end position="103"/>
    </location>
</feature>
<gene>
    <name evidence="3" type="ORF">CCAP1982_LOCUS9717</name>
</gene>
<evidence type="ECO:0000313" key="3">
    <source>
        <dbReference type="EMBL" id="CAD7001219.1"/>
    </source>
</evidence>
<keyword evidence="2" id="KW-0732">Signal</keyword>
<keyword evidence="4" id="KW-1185">Reference proteome</keyword>